<dbReference type="InterPro" id="IPR001362">
    <property type="entry name" value="Glyco_hydro_32"/>
</dbReference>
<evidence type="ECO:0000259" key="8">
    <source>
        <dbReference type="Pfam" id="PF08244"/>
    </source>
</evidence>
<dbReference type="Proteomes" id="UP000035268">
    <property type="component" value="Chromosome"/>
</dbReference>
<dbReference type="InterPro" id="IPR013189">
    <property type="entry name" value="Glyco_hydro_32_C"/>
</dbReference>
<evidence type="ECO:0000256" key="6">
    <source>
        <dbReference type="SAM" id="SignalP"/>
    </source>
</evidence>
<dbReference type="InterPro" id="IPR051214">
    <property type="entry name" value="GH32_Enzymes"/>
</dbReference>
<dbReference type="CDD" id="cd08996">
    <property type="entry name" value="GH32_FFase"/>
    <property type="match status" value="1"/>
</dbReference>
<dbReference type="AlphaFoldDB" id="A0A0G3EDC9"/>
<keyword evidence="10" id="KW-1185">Reference proteome</keyword>
<dbReference type="SMART" id="SM00640">
    <property type="entry name" value="Glyco_32"/>
    <property type="match status" value="1"/>
</dbReference>
<reference evidence="10" key="1">
    <citation type="submission" date="2015-02" db="EMBL/GenBank/DDBJ databases">
        <title>Description and complete genome sequence of the first cultured representative of the subdivision 5 of the Verrucomicrobia phylum.</title>
        <authorList>
            <person name="Spring S."/>
            <person name="Bunk B."/>
            <person name="Sproer C."/>
            <person name="Klenk H.-P."/>
        </authorList>
    </citation>
    <scope>NUCLEOTIDE SEQUENCE [LARGE SCALE GENOMIC DNA]</scope>
    <source>
        <strain evidence="10">L21-Fru-AB</strain>
    </source>
</reference>
<dbReference type="InterPro" id="IPR013320">
    <property type="entry name" value="ConA-like_dom_sf"/>
</dbReference>
<dbReference type="Pfam" id="PF00251">
    <property type="entry name" value="Glyco_hydro_32N"/>
    <property type="match status" value="1"/>
</dbReference>
<dbReference type="Pfam" id="PF08244">
    <property type="entry name" value="Glyco_hydro_32C"/>
    <property type="match status" value="1"/>
</dbReference>
<dbReference type="STRING" id="1307763.L21SP4_01223"/>
<feature type="domain" description="Glycosyl hydrolase family 32 N-terminal" evidence="7">
    <location>
        <begin position="199"/>
        <end position="489"/>
    </location>
</feature>
<dbReference type="EMBL" id="CP010904">
    <property type="protein sequence ID" value="AKJ64471.1"/>
    <property type="molecule type" value="Genomic_DNA"/>
</dbReference>
<organism evidence="9 10">
    <name type="scientific">Kiritimatiella glycovorans</name>
    <dbReference type="NCBI Taxonomy" id="1307763"/>
    <lineage>
        <taxon>Bacteria</taxon>
        <taxon>Pseudomonadati</taxon>
        <taxon>Kiritimatiellota</taxon>
        <taxon>Kiritimatiellia</taxon>
        <taxon>Kiritimatiellales</taxon>
        <taxon>Kiritimatiellaceae</taxon>
        <taxon>Kiritimatiella</taxon>
    </lineage>
</organism>
<dbReference type="InterPro" id="IPR023296">
    <property type="entry name" value="Glyco_hydro_beta-prop_sf"/>
</dbReference>
<dbReference type="SUPFAM" id="SSF49899">
    <property type="entry name" value="Concanavalin A-like lectins/glucanases"/>
    <property type="match status" value="1"/>
</dbReference>
<sequence precursor="true">MIPRLILSVAGGIFSLFALSADAVPPGWTAEGHRFGGEGAVEVYRGDHHHHLYAETIEVDGAVFSDEFILEKPWLNLKFCEDTFRGTLSLVTMDDEGRVRESRTIPDVSRQAEGWLNDGWFAFEVSELIGLRARLQVRDLASLDEFTLERVEPSNRSRGPENLDWYVAKMTALMKADEAVANSDPFRPVIHTAIPSGKSWDANGLVFKDGVYHFFYLARPNGSTPVMGHKRSTDLIHWEELPPACVPSFAHGETAVWSGSAILGPDGRCHLYYTSVGPARPTACNPYQGHGVSIDDDFVRFRKVAPNMIVNERDIPDPVQQVRDPFAFRVEDRYFITLTGGILREEYRDTVTNLEDWDHEQMAPVLMLFESGDLYEWTYRGLVFREDRTGFCEVSDLFEQEGRWFYSPGGMKYFVGDLNFDSATYTPAKQGTANTGLFYAYRSMTAPDGRRLAISRIKEGGDLATKKWTECYTLVREWWLEGDVLHQRPAEENHALRTGHRECTGTVSGVEALFEAGGEYEIVADLVATTAARCGLQLRRSDDGSRFFQVGWDVTRNEAWCSVIKDGEVVTYDAPWMARLAIRPENKQDPHKVTFRVIIDRGLAEIFIDDQKTINRWVEDIPIDCTGVAVFAEGGEVEVDRLDYWDLEL</sequence>
<evidence type="ECO:0000256" key="2">
    <source>
        <dbReference type="ARBA" id="ARBA00012758"/>
    </source>
</evidence>
<evidence type="ECO:0000256" key="1">
    <source>
        <dbReference type="ARBA" id="ARBA00009902"/>
    </source>
</evidence>
<evidence type="ECO:0000313" key="10">
    <source>
        <dbReference type="Proteomes" id="UP000035268"/>
    </source>
</evidence>
<dbReference type="InterPro" id="IPR013148">
    <property type="entry name" value="Glyco_hydro_32_N"/>
</dbReference>
<feature type="signal peptide" evidence="6">
    <location>
        <begin position="1"/>
        <end position="20"/>
    </location>
</feature>
<dbReference type="GO" id="GO:0004564">
    <property type="term" value="F:beta-fructofuranosidase activity"/>
    <property type="evidence" value="ECO:0007669"/>
    <property type="project" value="UniProtKB-EC"/>
</dbReference>
<protein>
    <recommendedName>
        <fullName evidence="2">beta-fructofuranosidase</fullName>
        <ecNumber evidence="2">3.2.1.26</ecNumber>
    </recommendedName>
</protein>
<gene>
    <name evidence="9" type="primary">sacA_1</name>
    <name evidence="9" type="ORF">L21SP4_01223</name>
</gene>
<keyword evidence="4 5" id="KW-0326">Glycosidase</keyword>
<name>A0A0G3EDC9_9BACT</name>
<dbReference type="GO" id="GO:0005975">
    <property type="term" value="P:carbohydrate metabolic process"/>
    <property type="evidence" value="ECO:0007669"/>
    <property type="project" value="InterPro"/>
</dbReference>
<feature type="domain" description="Glycosyl hydrolase family 32 C-terminal" evidence="8">
    <location>
        <begin position="515"/>
        <end position="646"/>
    </location>
</feature>
<evidence type="ECO:0000256" key="4">
    <source>
        <dbReference type="ARBA" id="ARBA00023295"/>
    </source>
</evidence>
<reference evidence="9 10" key="2">
    <citation type="journal article" date="2016" name="ISME J.">
        <title>Characterization of the first cultured representative of Verrucomicrobia subdivision 5 indicates the proposal of a novel phylum.</title>
        <authorList>
            <person name="Spring S."/>
            <person name="Bunk B."/>
            <person name="Sproer C."/>
            <person name="Schumann P."/>
            <person name="Rohde M."/>
            <person name="Tindall B.J."/>
            <person name="Klenk H.P."/>
        </authorList>
    </citation>
    <scope>NUCLEOTIDE SEQUENCE [LARGE SCALE GENOMIC DNA]</scope>
    <source>
        <strain evidence="9 10">L21-Fru-AB</strain>
    </source>
</reference>
<accession>A0A0G3EDC9</accession>
<keyword evidence="3 5" id="KW-0378">Hydrolase</keyword>
<dbReference type="PANTHER" id="PTHR43101:SF1">
    <property type="entry name" value="BETA-FRUCTOSIDASE"/>
    <property type="match status" value="1"/>
</dbReference>
<evidence type="ECO:0000256" key="3">
    <source>
        <dbReference type="ARBA" id="ARBA00022801"/>
    </source>
</evidence>
<keyword evidence="6" id="KW-0732">Signal</keyword>
<dbReference type="SUPFAM" id="SSF75005">
    <property type="entry name" value="Arabinanase/levansucrase/invertase"/>
    <property type="match status" value="1"/>
</dbReference>
<evidence type="ECO:0000256" key="5">
    <source>
        <dbReference type="RuleBase" id="RU362110"/>
    </source>
</evidence>
<feature type="chain" id="PRO_5005183899" description="beta-fructofuranosidase" evidence="6">
    <location>
        <begin position="21"/>
        <end position="649"/>
    </location>
</feature>
<dbReference type="KEGG" id="vbl:L21SP4_01223"/>
<comment type="similarity">
    <text evidence="1 5">Belongs to the glycosyl hydrolase 32 family.</text>
</comment>
<dbReference type="Gene3D" id="2.115.10.20">
    <property type="entry name" value="Glycosyl hydrolase domain, family 43"/>
    <property type="match status" value="1"/>
</dbReference>
<dbReference type="Gene3D" id="2.60.120.560">
    <property type="entry name" value="Exo-inulinase, domain 1"/>
    <property type="match status" value="1"/>
</dbReference>
<dbReference type="PANTHER" id="PTHR43101">
    <property type="entry name" value="BETA-FRUCTOSIDASE"/>
    <property type="match status" value="1"/>
</dbReference>
<dbReference type="EC" id="3.2.1.26" evidence="2"/>
<evidence type="ECO:0000313" key="9">
    <source>
        <dbReference type="EMBL" id="AKJ64471.1"/>
    </source>
</evidence>
<proteinExistence type="inferred from homology"/>
<evidence type="ECO:0000259" key="7">
    <source>
        <dbReference type="Pfam" id="PF00251"/>
    </source>
</evidence>